<dbReference type="InterPro" id="IPR006746">
    <property type="entry name" value="26S_Psome_Rpn12"/>
</dbReference>
<proteinExistence type="predicted"/>
<dbReference type="OrthoDB" id="409122at2759"/>
<keyword evidence="1" id="KW-0647">Proteasome</keyword>
<dbReference type="PANTHER" id="PTHR12387">
    <property type="entry name" value="26S PROTEASOME NON-ATPASE REGULATORY SUBUNIT 8"/>
    <property type="match status" value="1"/>
</dbReference>
<dbReference type="GO" id="GO:0008541">
    <property type="term" value="C:proteasome regulatory particle, lid subcomplex"/>
    <property type="evidence" value="ECO:0007669"/>
    <property type="project" value="TreeGrafter"/>
</dbReference>
<evidence type="ECO:0000313" key="5">
    <source>
        <dbReference type="WBParaSite" id="GPUH_0001613201-mRNA-1"/>
    </source>
</evidence>
<protein>
    <submittedName>
        <fullName evidence="5">CSN8_PSD8_EIF3K domain-containing protein</fullName>
    </submittedName>
</protein>
<dbReference type="Gene3D" id="1.25.40.990">
    <property type="match status" value="1"/>
</dbReference>
<accession>A0A183E569</accession>
<dbReference type="GO" id="GO:0043161">
    <property type="term" value="P:proteasome-mediated ubiquitin-dependent protein catabolic process"/>
    <property type="evidence" value="ECO:0007669"/>
    <property type="project" value="TreeGrafter"/>
</dbReference>
<organism evidence="5">
    <name type="scientific">Gongylonema pulchrum</name>
    <dbReference type="NCBI Taxonomy" id="637853"/>
    <lineage>
        <taxon>Eukaryota</taxon>
        <taxon>Metazoa</taxon>
        <taxon>Ecdysozoa</taxon>
        <taxon>Nematoda</taxon>
        <taxon>Chromadorea</taxon>
        <taxon>Rhabditida</taxon>
        <taxon>Spirurina</taxon>
        <taxon>Spiruromorpha</taxon>
        <taxon>Spiruroidea</taxon>
        <taxon>Gongylonematidae</taxon>
        <taxon>Gongylonema</taxon>
    </lineage>
</organism>
<reference evidence="5" key="1">
    <citation type="submission" date="2016-06" db="UniProtKB">
        <authorList>
            <consortium name="WormBaseParasite"/>
        </authorList>
    </citation>
    <scope>IDENTIFICATION</scope>
</reference>
<dbReference type="InterPro" id="IPR033464">
    <property type="entry name" value="CSN8_PSD8_EIF3K"/>
</dbReference>
<keyword evidence="4" id="KW-1185">Reference proteome</keyword>
<feature type="domain" description="CSN8/PSMD8/EIF3K" evidence="2">
    <location>
        <begin position="99"/>
        <end position="195"/>
    </location>
</feature>
<evidence type="ECO:0000313" key="3">
    <source>
        <dbReference type="EMBL" id="VDN27261.1"/>
    </source>
</evidence>
<dbReference type="AlphaFoldDB" id="A0A183E569"/>
<dbReference type="Proteomes" id="UP000271098">
    <property type="component" value="Unassembled WGS sequence"/>
</dbReference>
<dbReference type="EMBL" id="UYRT01083308">
    <property type="protein sequence ID" value="VDN27261.1"/>
    <property type="molecule type" value="Genomic_DNA"/>
</dbReference>
<sequence length="202" mass="23028">MTICLKDRGCSWYQNPQTFDASICGLCGFLLIMFSISELSIRVNMTYQSCAECSILGDVYEIDVLSAVLRSDLKAFRDAISILKRRVVQQVSDDRFEPHLLEQIDQNIQQNNPYITTPVKLEQSLMEGVYNKVVLTEKNIPSPYYALFIRISMDTVRDEIASCIECSFKKVSQNDAAQLLLFNNVNEVTPFAKKVSCFTVFF</sequence>
<evidence type="ECO:0000256" key="1">
    <source>
        <dbReference type="ARBA" id="ARBA00022942"/>
    </source>
</evidence>
<reference evidence="3 4" key="2">
    <citation type="submission" date="2018-11" db="EMBL/GenBank/DDBJ databases">
        <authorList>
            <consortium name="Pathogen Informatics"/>
        </authorList>
    </citation>
    <scope>NUCLEOTIDE SEQUENCE [LARGE SCALE GENOMIC DNA]</scope>
</reference>
<dbReference type="GO" id="GO:0005829">
    <property type="term" value="C:cytosol"/>
    <property type="evidence" value="ECO:0007669"/>
    <property type="project" value="TreeGrafter"/>
</dbReference>
<name>A0A183E569_9BILA</name>
<dbReference type="PANTHER" id="PTHR12387:SF0">
    <property type="entry name" value="26S PROTEASOME NON-ATPASE REGULATORY SUBUNIT 8"/>
    <property type="match status" value="1"/>
</dbReference>
<gene>
    <name evidence="3" type="ORF">GPUH_LOCUS16109</name>
</gene>
<dbReference type="Pfam" id="PF10075">
    <property type="entry name" value="CSN8_PSD8_EIF3K"/>
    <property type="match status" value="1"/>
</dbReference>
<dbReference type="GO" id="GO:0005634">
    <property type="term" value="C:nucleus"/>
    <property type="evidence" value="ECO:0007669"/>
    <property type="project" value="TreeGrafter"/>
</dbReference>
<evidence type="ECO:0000259" key="2">
    <source>
        <dbReference type="Pfam" id="PF10075"/>
    </source>
</evidence>
<evidence type="ECO:0000313" key="4">
    <source>
        <dbReference type="Proteomes" id="UP000271098"/>
    </source>
</evidence>
<dbReference type="WBParaSite" id="GPUH_0001613201-mRNA-1">
    <property type="protein sequence ID" value="GPUH_0001613201-mRNA-1"/>
    <property type="gene ID" value="GPUH_0001613201"/>
</dbReference>